<dbReference type="PANTHER" id="PTHR15004:SF0">
    <property type="entry name" value="GLUTAMYL-TRNA(GLN) AMIDOTRANSFERASE SUBUNIT C, MITOCHONDRIAL"/>
    <property type="match status" value="1"/>
</dbReference>
<keyword evidence="3" id="KW-0808">Transferase</keyword>
<comment type="subunit">
    <text evidence="2">Heterotrimer of A, B and C subunits.</text>
</comment>
<dbReference type="GO" id="GO:0006412">
    <property type="term" value="P:translation"/>
    <property type="evidence" value="ECO:0007669"/>
    <property type="project" value="UniProtKB-UniRule"/>
</dbReference>
<dbReference type="Proteomes" id="UP000028481">
    <property type="component" value="Chromosome"/>
</dbReference>
<dbReference type="PaxDb" id="289377-HL41_04095"/>
<dbReference type="SUPFAM" id="SSF141000">
    <property type="entry name" value="Glu-tRNAGln amidotransferase C subunit"/>
    <property type="match status" value="1"/>
</dbReference>
<comment type="catalytic activity">
    <reaction evidence="2">
        <text>L-aspartyl-tRNA(Asn) + L-glutamine + ATP + H2O = L-asparaginyl-tRNA(Asn) + L-glutamate + ADP + phosphate + 2 H(+)</text>
        <dbReference type="Rhea" id="RHEA:14513"/>
        <dbReference type="Rhea" id="RHEA-COMP:9674"/>
        <dbReference type="Rhea" id="RHEA-COMP:9677"/>
        <dbReference type="ChEBI" id="CHEBI:15377"/>
        <dbReference type="ChEBI" id="CHEBI:15378"/>
        <dbReference type="ChEBI" id="CHEBI:29985"/>
        <dbReference type="ChEBI" id="CHEBI:30616"/>
        <dbReference type="ChEBI" id="CHEBI:43474"/>
        <dbReference type="ChEBI" id="CHEBI:58359"/>
        <dbReference type="ChEBI" id="CHEBI:78515"/>
        <dbReference type="ChEBI" id="CHEBI:78516"/>
        <dbReference type="ChEBI" id="CHEBI:456216"/>
    </reaction>
</comment>
<comment type="similarity">
    <text evidence="2">Belongs to the GatC family.</text>
</comment>
<dbReference type="HOGENOM" id="CLU_105899_6_1_0"/>
<dbReference type="KEGG" id="tcm:HL41_04095"/>
<dbReference type="GO" id="GO:0050566">
    <property type="term" value="F:asparaginyl-tRNA synthase (glutamine-hydrolyzing) activity"/>
    <property type="evidence" value="ECO:0007669"/>
    <property type="project" value="RHEA"/>
</dbReference>
<dbReference type="GO" id="GO:0070681">
    <property type="term" value="P:glutaminyl-tRNAGln biosynthesis via transamidation"/>
    <property type="evidence" value="ECO:0007669"/>
    <property type="project" value="TreeGrafter"/>
</dbReference>
<comment type="catalytic activity">
    <reaction evidence="2">
        <text>L-glutamyl-tRNA(Gln) + L-glutamine + ATP + H2O = L-glutaminyl-tRNA(Gln) + L-glutamate + ADP + phosphate + H(+)</text>
        <dbReference type="Rhea" id="RHEA:17521"/>
        <dbReference type="Rhea" id="RHEA-COMP:9681"/>
        <dbReference type="Rhea" id="RHEA-COMP:9684"/>
        <dbReference type="ChEBI" id="CHEBI:15377"/>
        <dbReference type="ChEBI" id="CHEBI:15378"/>
        <dbReference type="ChEBI" id="CHEBI:29985"/>
        <dbReference type="ChEBI" id="CHEBI:30616"/>
        <dbReference type="ChEBI" id="CHEBI:43474"/>
        <dbReference type="ChEBI" id="CHEBI:58359"/>
        <dbReference type="ChEBI" id="CHEBI:78520"/>
        <dbReference type="ChEBI" id="CHEBI:78521"/>
        <dbReference type="ChEBI" id="CHEBI:456216"/>
    </reaction>
</comment>
<evidence type="ECO:0000256" key="2">
    <source>
        <dbReference type="HAMAP-Rule" id="MF_00122"/>
    </source>
</evidence>
<proteinExistence type="inferred from homology"/>
<dbReference type="InterPro" id="IPR036113">
    <property type="entry name" value="Asp/Glu-ADT_sf_sub_c"/>
</dbReference>
<dbReference type="GO" id="GO:0005524">
    <property type="term" value="F:ATP binding"/>
    <property type="evidence" value="ECO:0007669"/>
    <property type="project" value="UniProtKB-KW"/>
</dbReference>
<dbReference type="eggNOG" id="COG0721">
    <property type="taxonomic scope" value="Bacteria"/>
</dbReference>
<gene>
    <name evidence="2 3" type="primary">gatC</name>
    <name evidence="3" type="ORF">HL41_04095</name>
</gene>
<dbReference type="GO" id="GO:0006450">
    <property type="term" value="P:regulation of translational fidelity"/>
    <property type="evidence" value="ECO:0007669"/>
    <property type="project" value="InterPro"/>
</dbReference>
<dbReference type="GO" id="GO:0016740">
    <property type="term" value="F:transferase activity"/>
    <property type="evidence" value="ECO:0007669"/>
    <property type="project" value="UniProtKB-KW"/>
</dbReference>
<keyword evidence="2 3" id="KW-0436">Ligase</keyword>
<dbReference type="OrthoDB" id="9813938at2"/>
<dbReference type="InterPro" id="IPR003837">
    <property type="entry name" value="GatC"/>
</dbReference>
<organism evidence="3 4">
    <name type="scientific">Thermodesulfobacterium commune DSM 2178</name>
    <dbReference type="NCBI Taxonomy" id="289377"/>
    <lineage>
        <taxon>Bacteria</taxon>
        <taxon>Pseudomonadati</taxon>
        <taxon>Thermodesulfobacteriota</taxon>
        <taxon>Thermodesulfobacteria</taxon>
        <taxon>Thermodesulfobacteriales</taxon>
        <taxon>Thermodesulfobacteriaceae</taxon>
        <taxon>Thermodesulfobacterium</taxon>
    </lineage>
</organism>
<protein>
    <recommendedName>
        <fullName evidence="2">Aspartyl/glutamyl-tRNA(Asn/Gln) amidotransferase subunit C</fullName>
        <shortName evidence="2">Asp/Glu-ADT subunit C</shortName>
        <ecNumber evidence="2">6.3.5.-</ecNumber>
    </recommendedName>
</protein>
<dbReference type="HAMAP" id="MF_00122">
    <property type="entry name" value="GatC"/>
    <property type="match status" value="1"/>
</dbReference>
<evidence type="ECO:0000256" key="1">
    <source>
        <dbReference type="ARBA" id="ARBA00022840"/>
    </source>
</evidence>
<keyword evidence="2" id="KW-0547">Nucleotide-binding</keyword>
<dbReference type="GO" id="GO:0050567">
    <property type="term" value="F:glutaminyl-tRNA synthase (glutamine-hydrolyzing) activity"/>
    <property type="evidence" value="ECO:0007669"/>
    <property type="project" value="UniProtKB-UniRule"/>
</dbReference>
<reference evidence="3 4" key="1">
    <citation type="journal article" date="2015" name="Genome Announc.">
        <title>Genome Sequence of a Sulfate-Reducing Thermophilic Bacterium, Thermodesulfobacterium commune DSM 2178T (Phylum Thermodesulfobacteria).</title>
        <authorList>
            <person name="Bhatnagar S."/>
            <person name="Badger J.H."/>
            <person name="Madupu R."/>
            <person name="Khouri H.M."/>
            <person name="O'Connor E.M."/>
            <person name="Robb F.T."/>
            <person name="Ward N.L."/>
            <person name="Eisen J.A."/>
        </authorList>
    </citation>
    <scope>NUCLEOTIDE SEQUENCE [LARGE SCALE GENOMIC DNA]</scope>
    <source>
        <strain evidence="3 4">DSM 2178</strain>
    </source>
</reference>
<comment type="function">
    <text evidence="2">Allows the formation of correctly charged Asn-tRNA(Asn) or Gln-tRNA(Gln) through the transamidation of misacylated Asp-tRNA(Asn) or Glu-tRNA(Gln) in organisms which lack either or both of asparaginyl-tRNA or glutaminyl-tRNA synthetases. The reaction takes place in the presence of glutamine and ATP through an activated phospho-Asp-tRNA(Asn) or phospho-Glu-tRNA(Gln).</text>
</comment>
<evidence type="ECO:0000313" key="4">
    <source>
        <dbReference type="Proteomes" id="UP000028481"/>
    </source>
</evidence>
<dbReference type="PANTHER" id="PTHR15004">
    <property type="entry name" value="GLUTAMYL-TRNA(GLN) AMIDOTRANSFERASE SUBUNIT C, MITOCHONDRIAL"/>
    <property type="match status" value="1"/>
</dbReference>
<dbReference type="EC" id="6.3.5.-" evidence="2"/>
<evidence type="ECO:0000313" key="3">
    <source>
        <dbReference type="EMBL" id="AIH04015.1"/>
    </source>
</evidence>
<dbReference type="EMBL" id="CP008796">
    <property type="protein sequence ID" value="AIH04015.1"/>
    <property type="molecule type" value="Genomic_DNA"/>
</dbReference>
<dbReference type="Gene3D" id="1.10.20.60">
    <property type="entry name" value="Glu-tRNAGln amidotransferase C subunit, N-terminal domain"/>
    <property type="match status" value="1"/>
</dbReference>
<keyword evidence="4" id="KW-1185">Reference proteome</keyword>
<dbReference type="STRING" id="289377.HL41_04095"/>
<keyword evidence="2" id="KW-0648">Protein biosynthesis</keyword>
<accession>A0A075WSM4</accession>
<dbReference type="NCBIfam" id="TIGR00135">
    <property type="entry name" value="gatC"/>
    <property type="match status" value="1"/>
</dbReference>
<name>A0A075WSM4_9BACT</name>
<dbReference type="RefSeq" id="WP_038060912.1">
    <property type="nucleotide sequence ID" value="NZ_CP008796.1"/>
</dbReference>
<dbReference type="AlphaFoldDB" id="A0A075WSM4"/>
<keyword evidence="1 2" id="KW-0067">ATP-binding</keyword>
<sequence>MPISLEEILKIAHLCRLEFDEEEAKKFSEELSKILDYFETLQTLDTQDVPPTFHAVKLPTPYREDEVKTFDNIEGLLANSPKVKDNMIVVPKVVKAPS</sequence>
<dbReference type="Pfam" id="PF02686">
    <property type="entry name" value="GatC"/>
    <property type="match status" value="1"/>
</dbReference>